<name>A0ABS0T5Y5_9CAUL</name>
<accession>A0ABS0T5Y5</accession>
<gene>
    <name evidence="1" type="ORF">I4Q42_25775</name>
</gene>
<feature type="non-terminal residue" evidence="1">
    <location>
        <position position="376"/>
    </location>
</feature>
<evidence type="ECO:0000313" key="1">
    <source>
        <dbReference type="EMBL" id="MBI1687089.1"/>
    </source>
</evidence>
<comment type="caution">
    <text evidence="1">The sequence shown here is derived from an EMBL/GenBank/DDBJ whole genome shotgun (WGS) entry which is preliminary data.</text>
</comment>
<keyword evidence="2" id="KW-1185">Reference proteome</keyword>
<dbReference type="InterPro" id="IPR010221">
    <property type="entry name" value="VCBS_dom"/>
</dbReference>
<evidence type="ECO:0000313" key="2">
    <source>
        <dbReference type="Proteomes" id="UP000639859"/>
    </source>
</evidence>
<dbReference type="EMBL" id="JADWOX010000044">
    <property type="protein sequence ID" value="MBI1687089.1"/>
    <property type="molecule type" value="Genomic_DNA"/>
</dbReference>
<dbReference type="NCBIfam" id="TIGR01965">
    <property type="entry name" value="VCBS_repeat"/>
    <property type="match status" value="1"/>
</dbReference>
<dbReference type="Proteomes" id="UP000639859">
    <property type="component" value="Unassembled WGS sequence"/>
</dbReference>
<dbReference type="Pfam" id="PF17963">
    <property type="entry name" value="Big_9"/>
    <property type="match status" value="1"/>
</dbReference>
<feature type="non-terminal residue" evidence="1">
    <location>
        <position position="1"/>
    </location>
</feature>
<organism evidence="1 2">
    <name type="scientific">Caulobacter hibisci</name>
    <dbReference type="NCBI Taxonomy" id="2035993"/>
    <lineage>
        <taxon>Bacteria</taxon>
        <taxon>Pseudomonadati</taxon>
        <taxon>Pseudomonadota</taxon>
        <taxon>Alphaproteobacteria</taxon>
        <taxon>Caulobacterales</taxon>
        <taxon>Caulobacteraceae</taxon>
        <taxon>Caulobacter</taxon>
    </lineage>
</organism>
<sequence length="376" mass="38345">MVGQEIFLGGTYLDLALNSSGTLGSRSTAPTGFVTDAVNGYIRLGMVGDTDGFGTGKAATRDAMLAGTPVESFSLGYEIGGTRYVKTNSERAGTVQITGGQTTNLSESGTAAAGWTGTTTEKVKVNQVFSLSDDAKYVKVEITLTNLSSAALDNLRYMRSIDPDHGASFNTNNKILEQGGDSTGGALIAAYASGTSTPLFYYTADERARVSTYGFENKDPYAAAAYDSAKGVGYTLSGDTAINIDFVLGSLKAGASTTITFYMGITNDLAATVKAINAAAAGSANTNHAPELVSDTATVTAGASVSGNVLSNDKDADGDALTASLKAGPSHGTVTLAADGSYKYVAASGYAGSDSFTYTVSDGKTTSSSTVTLTVQ</sequence>
<dbReference type="Gene3D" id="2.60.40.3440">
    <property type="match status" value="1"/>
</dbReference>
<dbReference type="RefSeq" id="WP_198578970.1">
    <property type="nucleotide sequence ID" value="NZ_JADWOX010000044.1"/>
</dbReference>
<protein>
    <submittedName>
        <fullName evidence="1">Cadherin-like domain-containing protein</fullName>
    </submittedName>
</protein>
<reference evidence="1 2" key="1">
    <citation type="submission" date="2020-11" db="EMBL/GenBank/DDBJ databases">
        <title>genome sequence of strain KACC 18849.</title>
        <authorList>
            <person name="Gao J."/>
            <person name="Zhang X."/>
        </authorList>
    </citation>
    <scope>NUCLEOTIDE SEQUENCE [LARGE SCALE GENOMIC DNA]</scope>
    <source>
        <strain evidence="1 2">KACC 18849</strain>
    </source>
</reference>
<proteinExistence type="predicted"/>